<dbReference type="OMA" id="ACFYPEG"/>
<gene>
    <name evidence="1" type="ORF">NCTC12092_00505</name>
</gene>
<sequence length="109" mass="12007">MSTVTMLPLGSIVILKGNTKKMMIIARVIAAPIKGEVYRFDYGACLYPEGMMGDSLIYFNHDDIFKIIQEGYADDDNALMLETIAQALATTDIPKGDVSALNDRKTVED</sequence>
<proteinExistence type="predicted"/>
<dbReference type="EMBL" id="UHFF01000002">
    <property type="protein sequence ID" value="SUN45468.1"/>
    <property type="molecule type" value="Genomic_DNA"/>
</dbReference>
<dbReference type="GeneID" id="83704398"/>
<name>A0A0G6WYJ5_9STRE</name>
<accession>A0A0G6WYJ5</accession>
<dbReference type="InterPro" id="IPR025233">
    <property type="entry name" value="DUF4176"/>
</dbReference>
<reference evidence="1 2" key="1">
    <citation type="submission" date="2018-06" db="EMBL/GenBank/DDBJ databases">
        <authorList>
            <consortium name="Pathogen Informatics"/>
            <person name="Doyle S."/>
        </authorList>
    </citation>
    <scope>NUCLEOTIDE SEQUENCE [LARGE SCALE GENOMIC DNA]</scope>
    <source>
        <strain evidence="1 2">NCTC12092</strain>
    </source>
</reference>
<dbReference type="AlphaFoldDB" id="A0A0G6WYJ5"/>
<organism evidence="1 2">
    <name type="scientific">Streptococcus equi subsp. equi</name>
    <dbReference type="NCBI Taxonomy" id="148942"/>
    <lineage>
        <taxon>Bacteria</taxon>
        <taxon>Bacillati</taxon>
        <taxon>Bacillota</taxon>
        <taxon>Bacilli</taxon>
        <taxon>Lactobacillales</taxon>
        <taxon>Streptococcaceae</taxon>
        <taxon>Streptococcus</taxon>
    </lineage>
</organism>
<evidence type="ECO:0000313" key="2">
    <source>
        <dbReference type="Proteomes" id="UP000254461"/>
    </source>
</evidence>
<dbReference type="Proteomes" id="UP000254461">
    <property type="component" value="Unassembled WGS sequence"/>
</dbReference>
<evidence type="ECO:0000313" key="1">
    <source>
        <dbReference type="EMBL" id="SUN45468.1"/>
    </source>
</evidence>
<protein>
    <submittedName>
        <fullName evidence="1">EsaC protein analog (Listeria type 3)</fullName>
    </submittedName>
</protein>
<dbReference type="RefSeq" id="WP_012515184.1">
    <property type="nucleotide sequence ID" value="NZ_BTYB01000004.1"/>
</dbReference>
<dbReference type="Pfam" id="PF13780">
    <property type="entry name" value="DUF4176"/>
    <property type="match status" value="1"/>
</dbReference>